<dbReference type="SUPFAM" id="SSF48403">
    <property type="entry name" value="Ankyrin repeat"/>
    <property type="match status" value="1"/>
</dbReference>
<evidence type="ECO:0000256" key="10">
    <source>
        <dbReference type="ARBA" id="ARBA00022833"/>
    </source>
</evidence>
<comment type="caution">
    <text evidence="16">The sequence shown here is derived from an EMBL/GenBank/DDBJ whole genome shotgun (WGS) entry which is preliminary data.</text>
</comment>
<evidence type="ECO:0000256" key="12">
    <source>
        <dbReference type="ARBA" id="ARBA00023054"/>
    </source>
</evidence>
<comment type="domain">
    <text evidence="13">The VLRF1 domain mediates binding to the 60S ribosomal subunit.</text>
</comment>
<keyword evidence="5" id="KW-0479">Metal-binding</keyword>
<evidence type="ECO:0000259" key="15">
    <source>
        <dbReference type="PROSITE" id="PS52044"/>
    </source>
</evidence>
<evidence type="ECO:0000256" key="13">
    <source>
        <dbReference type="PROSITE-ProRule" id="PRU01389"/>
    </source>
</evidence>
<keyword evidence="6" id="KW-0677">Repeat</keyword>
<dbReference type="PANTHER" id="PTHR16036:SF2">
    <property type="entry name" value="TRNA ENDONUCLEASE ANKZF1"/>
    <property type="match status" value="1"/>
</dbReference>
<keyword evidence="3 13" id="KW-0963">Cytoplasm</keyword>
<evidence type="ECO:0000256" key="4">
    <source>
        <dbReference type="ARBA" id="ARBA00022722"/>
    </source>
</evidence>
<keyword evidence="10" id="KW-0862">Zinc</keyword>
<dbReference type="GO" id="GO:0004519">
    <property type="term" value="F:endonuclease activity"/>
    <property type="evidence" value="ECO:0007669"/>
    <property type="project" value="UniProtKB-KW"/>
</dbReference>
<dbReference type="InterPro" id="IPR041540">
    <property type="entry name" value="VATC"/>
</dbReference>
<keyword evidence="4 13" id="KW-0540">Nuclease</keyword>
<evidence type="ECO:0000256" key="11">
    <source>
        <dbReference type="ARBA" id="ARBA00023043"/>
    </source>
</evidence>
<protein>
    <recommendedName>
        <fullName evidence="15">VLRF1 domain-containing protein</fullName>
    </recommendedName>
</protein>
<reference evidence="16 17" key="1">
    <citation type="submission" date="2024-10" db="EMBL/GenBank/DDBJ databases">
        <title>Updated reference genomes for cyclostephanoid diatoms.</title>
        <authorList>
            <person name="Roberts W.R."/>
            <person name="Alverson A.J."/>
        </authorList>
    </citation>
    <scope>NUCLEOTIDE SEQUENCE [LARGE SCALE GENOMIC DNA]</scope>
    <source>
        <strain evidence="16 17">AJA232-27</strain>
    </source>
</reference>
<feature type="region of interest" description="Disordered" evidence="14">
    <location>
        <begin position="279"/>
        <end position="301"/>
    </location>
</feature>
<evidence type="ECO:0000313" key="16">
    <source>
        <dbReference type="EMBL" id="KAL3760969.1"/>
    </source>
</evidence>
<dbReference type="Pfam" id="PF18716">
    <property type="entry name" value="VATC"/>
    <property type="match status" value="1"/>
</dbReference>
<dbReference type="GO" id="GO:0016787">
    <property type="term" value="F:hydrolase activity"/>
    <property type="evidence" value="ECO:0007669"/>
    <property type="project" value="UniProtKB-KW"/>
</dbReference>
<evidence type="ECO:0000256" key="14">
    <source>
        <dbReference type="SAM" id="MobiDB-lite"/>
    </source>
</evidence>
<evidence type="ECO:0000256" key="5">
    <source>
        <dbReference type="ARBA" id="ARBA00022723"/>
    </source>
</evidence>
<evidence type="ECO:0000313" key="17">
    <source>
        <dbReference type="Proteomes" id="UP001530293"/>
    </source>
</evidence>
<dbReference type="AlphaFoldDB" id="A0ABD3MAD3"/>
<dbReference type="Gene3D" id="1.25.40.20">
    <property type="entry name" value="Ankyrin repeat-containing domain"/>
    <property type="match status" value="1"/>
</dbReference>
<dbReference type="InterPro" id="IPR041175">
    <property type="entry name" value="VLRF1/Vms1"/>
</dbReference>
<feature type="domain" description="VLRF1" evidence="15">
    <location>
        <begin position="233"/>
        <end position="404"/>
    </location>
</feature>
<evidence type="ECO:0000256" key="3">
    <source>
        <dbReference type="ARBA" id="ARBA00022490"/>
    </source>
</evidence>
<keyword evidence="11" id="KW-0040">ANK repeat</keyword>
<dbReference type="PANTHER" id="PTHR16036">
    <property type="entry name" value="ANKYRIN REPEAT AND ZINC FINGER DOMAIN-CONTAINING PROTEIN 1"/>
    <property type="match status" value="1"/>
</dbReference>
<feature type="compositionally biased region" description="Basic and acidic residues" evidence="14">
    <location>
        <begin position="628"/>
        <end position="644"/>
    </location>
</feature>
<evidence type="ECO:0000256" key="6">
    <source>
        <dbReference type="ARBA" id="ARBA00022737"/>
    </source>
</evidence>
<organism evidence="16 17">
    <name type="scientific">Discostella pseudostelligera</name>
    <dbReference type="NCBI Taxonomy" id="259834"/>
    <lineage>
        <taxon>Eukaryota</taxon>
        <taxon>Sar</taxon>
        <taxon>Stramenopiles</taxon>
        <taxon>Ochrophyta</taxon>
        <taxon>Bacillariophyta</taxon>
        <taxon>Coscinodiscophyceae</taxon>
        <taxon>Thalassiosirophycidae</taxon>
        <taxon>Stephanodiscales</taxon>
        <taxon>Stephanodiscaceae</taxon>
        <taxon>Discostella</taxon>
    </lineage>
</organism>
<keyword evidence="12" id="KW-0175">Coiled coil</keyword>
<comment type="similarity">
    <text evidence="2 13">Belongs to the ANKZF1/VMS1 family.</text>
</comment>
<sequence length="727" mass="80185">MSPSSPTSIPFYSSEVREVLLKIIANHHGKEEGEDDAIIANMKTKQRNGAAAIAIRGKWSGGGYASSSSSDDNNDKLANISEDDESSTSTSSTSSNRSLAGGVVEDNNNYKRENLGRGGRHAAAFKSTTKKSNNKDDKNAVLQKLGRPPTILLPLEAMLPATNADTAKKSEASSSSRTHRKTMQAFEIPSILLPINYLRDNPNWKVTAVAQLLLSYWERLHHSSITSSPSSFSAPTIIVILLQSGRFAAAVYSIQQQTKHSTSPIMTMIAHKTSTRYTVRKGQGGSQSNHDQSKHKAKSIGAQLRREGERQLRSDVHETWKNWKRMGYVHSNNCVGVYVSCPKGMRRDYLYTTTTDDGNATGSGGAGSNGLLDKKDDRWRNIPLDVGRPTLEAVSAVLECLLSCTLREMTEEECRSRSKMGTTSMEDDEAKDIGSEVVTKKNIEDSLETKEIESAIVDVKPYTPLHEAIQDGDLNRLMELLDLLDLKESQEKEGVDESMLITTTARDNNHNGQEESINYDINTGGGPKCFTPLHLASSSTHPNATALLTALLIHGHANPCAVDVRGRPPYFVAASDKHRESFRLARGTLGEEYCSWDEGAKVGPAMSESDILLKKAKALEKKRRQRARQKENRAIEKEEAEREQAEEKARLAKLKEEEDAKRIRDGLKPKPSSATNVCDFCQKIVKGKRRSQMFQRLDYAYCSTECVKRHQRELMAAAATARLGGGG</sequence>
<evidence type="ECO:0000256" key="8">
    <source>
        <dbReference type="ARBA" id="ARBA00022771"/>
    </source>
</evidence>
<keyword evidence="17" id="KW-1185">Reference proteome</keyword>
<keyword evidence="9 13" id="KW-0378">Hydrolase</keyword>
<name>A0ABD3MAD3_9STRA</name>
<evidence type="ECO:0000256" key="2">
    <source>
        <dbReference type="ARBA" id="ARBA00009262"/>
    </source>
</evidence>
<dbReference type="GO" id="GO:0005737">
    <property type="term" value="C:cytoplasm"/>
    <property type="evidence" value="ECO:0007669"/>
    <property type="project" value="UniProtKB-SubCell"/>
</dbReference>
<dbReference type="GO" id="GO:0008270">
    <property type="term" value="F:zinc ion binding"/>
    <property type="evidence" value="ECO:0007669"/>
    <property type="project" value="UniProtKB-KW"/>
</dbReference>
<dbReference type="PROSITE" id="PS52044">
    <property type="entry name" value="VLRF1"/>
    <property type="match status" value="1"/>
</dbReference>
<feature type="region of interest" description="Disordered" evidence="14">
    <location>
        <begin position="624"/>
        <end position="644"/>
    </location>
</feature>
<evidence type="ECO:0000256" key="9">
    <source>
        <dbReference type="ARBA" id="ARBA00022801"/>
    </source>
</evidence>
<dbReference type="Proteomes" id="UP001530293">
    <property type="component" value="Unassembled WGS sequence"/>
</dbReference>
<comment type="subcellular location">
    <subcellularLocation>
        <location evidence="1">Cytoplasm</location>
    </subcellularLocation>
</comment>
<dbReference type="InterPro" id="IPR047139">
    <property type="entry name" value="ANKZ1/VMS1"/>
</dbReference>
<evidence type="ECO:0000256" key="1">
    <source>
        <dbReference type="ARBA" id="ARBA00004496"/>
    </source>
</evidence>
<proteinExistence type="inferred from homology"/>
<dbReference type="EMBL" id="JALLBG020000168">
    <property type="protein sequence ID" value="KAL3760969.1"/>
    <property type="molecule type" value="Genomic_DNA"/>
</dbReference>
<feature type="active site" evidence="13">
    <location>
        <position position="287"/>
    </location>
</feature>
<keyword evidence="7 13" id="KW-0255">Endonuclease</keyword>
<evidence type="ECO:0000256" key="7">
    <source>
        <dbReference type="ARBA" id="ARBA00022759"/>
    </source>
</evidence>
<keyword evidence="8" id="KW-0863">Zinc-finger</keyword>
<accession>A0ABD3MAD3</accession>
<gene>
    <name evidence="16" type="ORF">ACHAWU_009648</name>
</gene>
<dbReference type="InterPro" id="IPR036770">
    <property type="entry name" value="Ankyrin_rpt-contain_sf"/>
</dbReference>
<feature type="region of interest" description="Disordered" evidence="14">
    <location>
        <begin position="62"/>
        <end position="141"/>
    </location>
</feature>
<dbReference type="Pfam" id="PF18826">
    <property type="entry name" value="bVLRF1"/>
    <property type="match status" value="1"/>
</dbReference>